<dbReference type="SUPFAM" id="SSF52540">
    <property type="entry name" value="P-loop containing nucleoside triphosphate hydrolases"/>
    <property type="match status" value="1"/>
</dbReference>
<dbReference type="EMBL" id="BMZW01000078">
    <property type="protein sequence ID" value="GFZ63249.1"/>
    <property type="molecule type" value="Genomic_DNA"/>
</dbReference>
<evidence type="ECO:0000313" key="1">
    <source>
        <dbReference type="EMBL" id="GFZ63249.1"/>
    </source>
</evidence>
<sequence>MGGEAGAKASAGIVLFKAETEGKVKADVSASSSTAIVLATDPLHTVIQMFQDGAVWIFIDDFHYATADVRKELAEQIKFAAEEGVQLIIALIPGRSEDLLQKNGDLQGRIVDISFDYWNDDELSSIAHSGFPHLNIRLEPGSSVRLARESAGTPQLMQAICLELARELGARETLTTPITCTVEQDQVATICRRLANGADFSETIEQIRKGPPERGNPRKSYTDATGKTRDVYELIIDAIAIDPPQLKFTYTDLQNRVNLLAGEPVASVWESVRHISAIANNMGAEKKFDFGGDLRWVSILDPYLFFALRWS</sequence>
<name>A0A9P3AHV5_PSEA0</name>
<reference evidence="1" key="1">
    <citation type="submission" date="2020-09" db="EMBL/GenBank/DDBJ databases">
        <title>Pseudomonas syringae pv. eriobotryae genome sequence causing loquat canker disease.</title>
        <authorList>
            <person name="Fukuda S."/>
            <person name="Tashiro H."/>
            <person name="Nagano Y."/>
        </authorList>
    </citation>
    <scope>NUCLEOTIDE SEQUENCE</scope>
    <source>
        <strain evidence="1">AM001</strain>
    </source>
</reference>
<dbReference type="Proteomes" id="UP000630864">
    <property type="component" value="Unassembled WGS sequence"/>
</dbReference>
<evidence type="ECO:0000313" key="2">
    <source>
        <dbReference type="Proteomes" id="UP000630864"/>
    </source>
</evidence>
<organism evidence="1 2">
    <name type="scientific">Pseudomonas amygdali pv. eriobotryae</name>
    <dbReference type="NCBI Taxonomy" id="129137"/>
    <lineage>
        <taxon>Bacteria</taxon>
        <taxon>Pseudomonadati</taxon>
        <taxon>Pseudomonadota</taxon>
        <taxon>Gammaproteobacteria</taxon>
        <taxon>Pseudomonadales</taxon>
        <taxon>Pseudomonadaceae</taxon>
        <taxon>Pseudomonas</taxon>
        <taxon>Pseudomonas amygdali</taxon>
    </lineage>
</organism>
<proteinExistence type="predicted"/>
<dbReference type="AlphaFoldDB" id="A0A9P3AHV5"/>
<dbReference type="InterPro" id="IPR027417">
    <property type="entry name" value="P-loop_NTPase"/>
</dbReference>
<comment type="caution">
    <text evidence="1">The sequence shown here is derived from an EMBL/GenBank/DDBJ whole genome shotgun (WGS) entry which is preliminary data.</text>
</comment>
<protein>
    <submittedName>
        <fullName evidence="1">Uncharacterized protein</fullName>
    </submittedName>
</protein>
<gene>
    <name evidence="1" type="ORF">PSE10A_57600</name>
</gene>
<accession>A0A9P3AHV5</accession>